<dbReference type="Proteomes" id="UP000019678">
    <property type="component" value="Unassembled WGS sequence"/>
</dbReference>
<dbReference type="EMBL" id="ASRX01000025">
    <property type="protein sequence ID" value="EYF05235.1"/>
    <property type="molecule type" value="Genomic_DNA"/>
</dbReference>
<keyword evidence="4" id="KW-1185">Reference proteome</keyword>
<dbReference type="AlphaFoldDB" id="A0A017T8U3"/>
<evidence type="ECO:0000256" key="1">
    <source>
        <dbReference type="SAM" id="MobiDB-lite"/>
    </source>
</evidence>
<evidence type="ECO:0000256" key="2">
    <source>
        <dbReference type="SAM" id="Phobius"/>
    </source>
</evidence>
<evidence type="ECO:0000313" key="3">
    <source>
        <dbReference type="EMBL" id="EYF05235.1"/>
    </source>
</evidence>
<accession>A0A017T8U3</accession>
<dbReference type="RefSeq" id="WP_156040892.1">
    <property type="nucleotide sequence ID" value="NZ_ASRX01000025.1"/>
</dbReference>
<proteinExistence type="predicted"/>
<protein>
    <submittedName>
        <fullName evidence="3">Uncharacterized protein</fullName>
    </submittedName>
</protein>
<keyword evidence="2" id="KW-0812">Transmembrane</keyword>
<organism evidence="3 4">
    <name type="scientific">Chondromyces apiculatus DSM 436</name>
    <dbReference type="NCBI Taxonomy" id="1192034"/>
    <lineage>
        <taxon>Bacteria</taxon>
        <taxon>Pseudomonadati</taxon>
        <taxon>Myxococcota</taxon>
        <taxon>Polyangia</taxon>
        <taxon>Polyangiales</taxon>
        <taxon>Polyangiaceae</taxon>
        <taxon>Chondromyces</taxon>
    </lineage>
</organism>
<keyword evidence="2" id="KW-0472">Membrane</keyword>
<name>A0A017T8U3_9BACT</name>
<feature type="compositionally biased region" description="Basic and acidic residues" evidence="1">
    <location>
        <begin position="1"/>
        <end position="10"/>
    </location>
</feature>
<gene>
    <name evidence="3" type="ORF">CAP_3375</name>
</gene>
<keyword evidence="2" id="KW-1133">Transmembrane helix</keyword>
<sequence>MRLEAKREGKFPGAGVPLSAAGGGLRGRVGRTPERWFEVVDPDAPPAEPRRWSWPSFVFAALLCVAAVGLTAVGKGLAMRVLLPLPLMGAGGLLLRRMAWMARPELLARKLARKGEAPRAGRRGLRLGGGRLSYQGREGTSPSLLLDAEVPFGVTLLSSPRRDRVVALLSSPLGAFYVGAVFDAATQRAFAPMLGRTTIVAADEVGLAAIGPDGEPLFLAPESLAALVEALMAMAPGCQDRVLLTDARGAPVGLEGREMRAGGRSFDLDTALEWRAFVFQEALGQAVALYQGTWVRQGSSEIVLVCLLPALTPRPEGEGVPLSSLDREALRDLRLMQGRPEAPPAQAQRVAVDRLVMLPIRSALDRAPRSGVPTPRAQA</sequence>
<comment type="caution">
    <text evidence="3">The sequence shown here is derived from an EMBL/GenBank/DDBJ whole genome shotgun (WGS) entry which is preliminary data.</text>
</comment>
<dbReference type="OrthoDB" id="5502422at2"/>
<feature type="transmembrane region" description="Helical" evidence="2">
    <location>
        <begin position="52"/>
        <end position="71"/>
    </location>
</feature>
<evidence type="ECO:0000313" key="4">
    <source>
        <dbReference type="Proteomes" id="UP000019678"/>
    </source>
</evidence>
<reference evidence="3 4" key="1">
    <citation type="submission" date="2013-05" db="EMBL/GenBank/DDBJ databases">
        <title>Genome assembly of Chondromyces apiculatus DSM 436.</title>
        <authorList>
            <person name="Sharma G."/>
            <person name="Khatri I."/>
            <person name="Kaur C."/>
            <person name="Mayilraj S."/>
            <person name="Subramanian S."/>
        </authorList>
    </citation>
    <scope>NUCLEOTIDE SEQUENCE [LARGE SCALE GENOMIC DNA]</scope>
    <source>
        <strain evidence="3 4">DSM 436</strain>
    </source>
</reference>
<dbReference type="STRING" id="1192034.CAP_3375"/>
<feature type="region of interest" description="Disordered" evidence="1">
    <location>
        <begin position="1"/>
        <end position="27"/>
    </location>
</feature>